<feature type="transmembrane region" description="Helical" evidence="6">
    <location>
        <begin position="35"/>
        <end position="51"/>
    </location>
</feature>
<dbReference type="AlphaFoldDB" id="A0A0F3H0C7"/>
<comment type="subcellular location">
    <subcellularLocation>
        <location evidence="1">Cell membrane</location>
        <topology evidence="1">Multi-pass membrane protein</topology>
    </subcellularLocation>
</comment>
<dbReference type="PATRIC" id="fig|29290.4.peg.156"/>
<sequence length="320" mass="35401">MTRKVMTLSLLLALLPWIPIGPSMNYVLRIATMSMLYMVLALGLSVVTGFIGHLDLGYVGFYAIGAYTSALLSANYDIPYWIILLIATLHGGLWGLLRGIPTLGLTGDYFAIVTFGFSELIVLIIRNEVWLTRGPMGITGVNGPSFLWHVLSKDWEYFYLILVMLMLTIVVIRRLQESRTGRAMIAIREDETAAEACGIDTRRYKMLAFALSASFGAAAGSFYAHWMHIVHPDMFHFWESILVLCIVIVGGSGSVSGIVLGALVLIPTTELLRAALLALAQWSTNAGVTFISQDIVNARYLIFGLILLLLMRFRSEDIKN</sequence>
<keyword evidence="2" id="KW-1003">Cell membrane</keyword>
<evidence type="ECO:0000256" key="5">
    <source>
        <dbReference type="ARBA" id="ARBA00023136"/>
    </source>
</evidence>
<keyword evidence="3 6" id="KW-0812">Transmembrane</keyword>
<dbReference type="PANTHER" id="PTHR30482">
    <property type="entry name" value="HIGH-AFFINITY BRANCHED-CHAIN AMINO ACID TRANSPORT SYSTEM PERMEASE"/>
    <property type="match status" value="1"/>
</dbReference>
<evidence type="ECO:0000256" key="2">
    <source>
        <dbReference type="ARBA" id="ARBA00022475"/>
    </source>
</evidence>
<feature type="transmembrane region" description="Helical" evidence="6">
    <location>
        <begin position="297"/>
        <end position="313"/>
    </location>
</feature>
<feature type="transmembrane region" description="Helical" evidence="6">
    <location>
        <begin position="207"/>
        <end position="229"/>
    </location>
</feature>
<feature type="transmembrane region" description="Helical" evidence="6">
    <location>
        <begin position="78"/>
        <end position="97"/>
    </location>
</feature>
<protein>
    <submittedName>
        <fullName evidence="7">ABC transporter permease</fullName>
    </submittedName>
</protein>
<evidence type="ECO:0000313" key="8">
    <source>
        <dbReference type="Proteomes" id="UP000033423"/>
    </source>
</evidence>
<evidence type="ECO:0000256" key="3">
    <source>
        <dbReference type="ARBA" id="ARBA00022692"/>
    </source>
</evidence>
<comment type="caution">
    <text evidence="7">The sequence shown here is derived from an EMBL/GenBank/DDBJ whole genome shotgun (WGS) entry which is preliminary data.</text>
</comment>
<feature type="transmembrane region" description="Helical" evidence="6">
    <location>
        <begin position="109"/>
        <end position="126"/>
    </location>
</feature>
<dbReference type="EMBL" id="LACI01000061">
    <property type="protein sequence ID" value="KJU87674.1"/>
    <property type="molecule type" value="Genomic_DNA"/>
</dbReference>
<dbReference type="CDD" id="cd06581">
    <property type="entry name" value="TM_PBP1_LivM_like"/>
    <property type="match status" value="1"/>
</dbReference>
<keyword evidence="4 6" id="KW-1133">Transmembrane helix</keyword>
<reference evidence="7 8" key="1">
    <citation type="submission" date="2015-02" db="EMBL/GenBank/DDBJ databases">
        <title>Single-cell genomics of uncultivated deep-branching MTB reveals a conserved set of magnetosome genes.</title>
        <authorList>
            <person name="Kolinko S."/>
            <person name="Richter M."/>
            <person name="Glockner F.O."/>
            <person name="Brachmann A."/>
            <person name="Schuler D."/>
        </authorList>
    </citation>
    <scope>NUCLEOTIDE SEQUENCE [LARGE SCALE GENOMIC DNA]</scope>
    <source>
        <strain evidence="7">TM-1</strain>
    </source>
</reference>
<dbReference type="Proteomes" id="UP000033423">
    <property type="component" value="Unassembled WGS sequence"/>
</dbReference>
<dbReference type="InterPro" id="IPR043428">
    <property type="entry name" value="LivM-like"/>
</dbReference>
<dbReference type="Pfam" id="PF02653">
    <property type="entry name" value="BPD_transp_2"/>
    <property type="match status" value="1"/>
</dbReference>
<evidence type="ECO:0000256" key="6">
    <source>
        <dbReference type="SAM" id="Phobius"/>
    </source>
</evidence>
<accession>A0A0F3H0C7</accession>
<gene>
    <name evidence="7" type="ORF">MBAV_000130</name>
</gene>
<evidence type="ECO:0000256" key="1">
    <source>
        <dbReference type="ARBA" id="ARBA00004651"/>
    </source>
</evidence>
<organism evidence="7 8">
    <name type="scientific">Candidatus Magnetobacterium bavaricum</name>
    <dbReference type="NCBI Taxonomy" id="29290"/>
    <lineage>
        <taxon>Bacteria</taxon>
        <taxon>Pseudomonadati</taxon>
        <taxon>Nitrospirota</taxon>
        <taxon>Thermodesulfovibrionia</taxon>
        <taxon>Thermodesulfovibrionales</taxon>
        <taxon>Candidatus Magnetobacteriaceae</taxon>
        <taxon>Candidatus Magnetobacterium</taxon>
    </lineage>
</organism>
<dbReference type="PANTHER" id="PTHR30482:SF10">
    <property type="entry name" value="HIGH-AFFINITY BRANCHED-CHAIN AMINO ACID TRANSPORT PROTEIN BRAE"/>
    <property type="match status" value="1"/>
</dbReference>
<keyword evidence="5 6" id="KW-0472">Membrane</keyword>
<dbReference type="GO" id="GO:0015658">
    <property type="term" value="F:branched-chain amino acid transmembrane transporter activity"/>
    <property type="evidence" value="ECO:0007669"/>
    <property type="project" value="InterPro"/>
</dbReference>
<dbReference type="InterPro" id="IPR001851">
    <property type="entry name" value="ABC_transp_permease"/>
</dbReference>
<dbReference type="GO" id="GO:0005886">
    <property type="term" value="C:plasma membrane"/>
    <property type="evidence" value="ECO:0007669"/>
    <property type="project" value="UniProtKB-SubCell"/>
</dbReference>
<proteinExistence type="predicted"/>
<evidence type="ECO:0000313" key="7">
    <source>
        <dbReference type="EMBL" id="KJU87674.1"/>
    </source>
</evidence>
<feature type="transmembrane region" description="Helical" evidence="6">
    <location>
        <begin position="157"/>
        <end position="175"/>
    </location>
</feature>
<name>A0A0F3H0C7_9BACT</name>
<evidence type="ECO:0000256" key="4">
    <source>
        <dbReference type="ARBA" id="ARBA00022989"/>
    </source>
</evidence>
<feature type="transmembrane region" description="Helical" evidence="6">
    <location>
        <begin position="241"/>
        <end position="264"/>
    </location>
</feature>
<keyword evidence="8" id="KW-1185">Reference proteome</keyword>